<dbReference type="EMBL" id="QFWX01000002">
    <property type="protein sequence ID" value="PXX92620.1"/>
    <property type="molecule type" value="Genomic_DNA"/>
</dbReference>
<keyword evidence="3" id="KW-1185">Reference proteome</keyword>
<sequence length="225" mass="24732">MYRLTVVLSLALAGILGPMSENVESAEARRLTLELTDATTGQPVADAVVIVESRPGIDPLQAEIVQKGREFRPHTLVIPRNSKVDFPNQDNTQHHVYSFSPAKTFDIELYAGRPAEPVTFDQVGVVEIGCNIHDRMQAFILVTDNEPSGHTDGQGRLTVEFPPPAGKEAGDRLLVWHPRLADNTRMTRFAIDPSQSGPLSLSVELSAEPTGGDRLDALQERFREI</sequence>
<dbReference type="RefSeq" id="WP_114612174.1">
    <property type="nucleotide sequence ID" value="NZ_QFWX01000002.1"/>
</dbReference>
<dbReference type="SUPFAM" id="SSF49503">
    <property type="entry name" value="Cupredoxins"/>
    <property type="match status" value="1"/>
</dbReference>
<dbReference type="OrthoDB" id="9772097at2"/>
<accession>A0A2V3ZRW9</accession>
<proteinExistence type="predicted"/>
<dbReference type="InterPro" id="IPR008972">
    <property type="entry name" value="Cupredoxin"/>
</dbReference>
<feature type="region of interest" description="Disordered" evidence="1">
    <location>
        <begin position="192"/>
        <end position="213"/>
    </location>
</feature>
<reference evidence="2 3" key="2">
    <citation type="submission" date="2018-06" db="EMBL/GenBank/DDBJ databases">
        <title>Marinobactersediminissp. nov, a moderately halophilic bacterium isolated from marine solar saltern.</title>
        <authorList>
            <person name="Zhang Y."/>
        </authorList>
    </citation>
    <scope>NUCLEOTIDE SEQUENCE [LARGE SCALE GENOMIC DNA]</scope>
    <source>
        <strain evidence="2 3">F01</strain>
    </source>
</reference>
<dbReference type="CDD" id="cd04221">
    <property type="entry name" value="MauL"/>
    <property type="match status" value="1"/>
</dbReference>
<evidence type="ECO:0000313" key="2">
    <source>
        <dbReference type="EMBL" id="PXX92620.1"/>
    </source>
</evidence>
<name>A0A2V3ZRW9_9GAMM</name>
<dbReference type="Proteomes" id="UP000253987">
    <property type="component" value="Unassembled WGS sequence"/>
</dbReference>
<dbReference type="AlphaFoldDB" id="A0A2V3ZRW9"/>
<evidence type="ECO:0000313" key="3">
    <source>
        <dbReference type="Proteomes" id="UP000253987"/>
    </source>
</evidence>
<gene>
    <name evidence="2" type="ORF">DIT71_05380</name>
</gene>
<reference evidence="3" key="1">
    <citation type="submission" date="2018-05" db="EMBL/GenBank/DDBJ databases">
        <authorList>
            <person name="Lu D."/>
        </authorList>
    </citation>
    <scope>NUCLEOTIDE SEQUENCE [LARGE SCALE GENOMIC DNA]</scope>
    <source>
        <strain evidence="3">F01</strain>
    </source>
</reference>
<comment type="caution">
    <text evidence="2">The sequence shown here is derived from an EMBL/GenBank/DDBJ whole genome shotgun (WGS) entry which is preliminary data.</text>
</comment>
<dbReference type="InterPro" id="IPR034242">
    <property type="entry name" value="MauL"/>
</dbReference>
<protein>
    <submittedName>
        <fullName evidence="2">Methylamine utilization protein</fullName>
    </submittedName>
</protein>
<evidence type="ECO:0000256" key="1">
    <source>
        <dbReference type="SAM" id="MobiDB-lite"/>
    </source>
</evidence>
<organism evidence="2 3">
    <name type="scientific">Marinobacter vulgaris</name>
    <dbReference type="NCBI Taxonomy" id="1928331"/>
    <lineage>
        <taxon>Bacteria</taxon>
        <taxon>Pseudomonadati</taxon>
        <taxon>Pseudomonadota</taxon>
        <taxon>Gammaproteobacteria</taxon>
        <taxon>Pseudomonadales</taxon>
        <taxon>Marinobacteraceae</taxon>
        <taxon>Marinobacter</taxon>
    </lineage>
</organism>
<dbReference type="Gene3D" id="2.60.40.420">
    <property type="entry name" value="Cupredoxins - blue copper proteins"/>
    <property type="match status" value="1"/>
</dbReference>